<reference evidence="4 5" key="1">
    <citation type="submission" date="2020-08" db="EMBL/GenBank/DDBJ databases">
        <title>Sequencing the genomes of 1000 actinobacteria strains.</title>
        <authorList>
            <person name="Klenk H.-P."/>
        </authorList>
    </citation>
    <scope>NUCLEOTIDE SEQUENCE [LARGE SCALE GENOMIC DNA]</scope>
    <source>
        <strain evidence="4 5">DSM 44230</strain>
    </source>
</reference>
<protein>
    <submittedName>
        <fullName evidence="4">Putative acetyltransferase</fullName>
        <ecNumber evidence="4">2.3.1.-</ecNumber>
    </submittedName>
</protein>
<dbReference type="Gene3D" id="3.40.630.30">
    <property type="match status" value="1"/>
</dbReference>
<organism evidence="4 5">
    <name type="scientific">Crossiella cryophila</name>
    <dbReference type="NCBI Taxonomy" id="43355"/>
    <lineage>
        <taxon>Bacteria</taxon>
        <taxon>Bacillati</taxon>
        <taxon>Actinomycetota</taxon>
        <taxon>Actinomycetes</taxon>
        <taxon>Pseudonocardiales</taxon>
        <taxon>Pseudonocardiaceae</taxon>
        <taxon>Crossiella</taxon>
    </lineage>
</organism>
<dbReference type="Pfam" id="PF13508">
    <property type="entry name" value="Acetyltransf_7"/>
    <property type="match status" value="1"/>
</dbReference>
<comment type="caution">
    <text evidence="4">The sequence shown here is derived from an EMBL/GenBank/DDBJ whole genome shotgun (WGS) entry which is preliminary data.</text>
</comment>
<sequence>MITVAPCPPDRVEWLVRLLTGYHLATEAEKGAPVPDPSGLPERYRREVLDPLGSFADSLVLLASTVDEPVGCVVLTADGELKRLWVDPDWRGKGVARQLTEAAVRAAGSAVRLSVWDWRTDAIGLYRRLGFREVESWDERAGMVCFRLDPPR</sequence>
<dbReference type="PANTHER" id="PTHR43877">
    <property type="entry name" value="AMINOALKYLPHOSPHONATE N-ACETYLTRANSFERASE-RELATED-RELATED"/>
    <property type="match status" value="1"/>
</dbReference>
<dbReference type="AlphaFoldDB" id="A0A7W7CFM1"/>
<proteinExistence type="predicted"/>
<dbReference type="Proteomes" id="UP000533598">
    <property type="component" value="Unassembled WGS sequence"/>
</dbReference>
<dbReference type="PROSITE" id="PS51186">
    <property type="entry name" value="GNAT"/>
    <property type="match status" value="1"/>
</dbReference>
<keyword evidence="2 4" id="KW-0012">Acyltransferase</keyword>
<dbReference type="CDD" id="cd04301">
    <property type="entry name" value="NAT_SF"/>
    <property type="match status" value="1"/>
</dbReference>
<keyword evidence="1 4" id="KW-0808">Transferase</keyword>
<evidence type="ECO:0000256" key="2">
    <source>
        <dbReference type="ARBA" id="ARBA00023315"/>
    </source>
</evidence>
<dbReference type="RefSeq" id="WP_185005985.1">
    <property type="nucleotide sequence ID" value="NZ_BAAAUI010000009.1"/>
</dbReference>
<feature type="domain" description="N-acetyltransferase" evidence="3">
    <location>
        <begin position="2"/>
        <end position="151"/>
    </location>
</feature>
<gene>
    <name evidence="4" type="ORF">HNR67_006412</name>
</gene>
<name>A0A7W7CFM1_9PSEU</name>
<evidence type="ECO:0000313" key="5">
    <source>
        <dbReference type="Proteomes" id="UP000533598"/>
    </source>
</evidence>
<dbReference type="InterPro" id="IPR000182">
    <property type="entry name" value="GNAT_dom"/>
</dbReference>
<evidence type="ECO:0000259" key="3">
    <source>
        <dbReference type="PROSITE" id="PS51186"/>
    </source>
</evidence>
<keyword evidence="5" id="KW-1185">Reference proteome</keyword>
<dbReference type="EMBL" id="JACHMH010000001">
    <property type="protein sequence ID" value="MBB4680294.1"/>
    <property type="molecule type" value="Genomic_DNA"/>
</dbReference>
<accession>A0A7W7CFM1</accession>
<evidence type="ECO:0000313" key="4">
    <source>
        <dbReference type="EMBL" id="MBB4680294.1"/>
    </source>
</evidence>
<dbReference type="InterPro" id="IPR050832">
    <property type="entry name" value="Bact_Acetyltransf"/>
</dbReference>
<dbReference type="EC" id="2.3.1.-" evidence="4"/>
<dbReference type="GO" id="GO:0016747">
    <property type="term" value="F:acyltransferase activity, transferring groups other than amino-acyl groups"/>
    <property type="evidence" value="ECO:0007669"/>
    <property type="project" value="InterPro"/>
</dbReference>
<dbReference type="InterPro" id="IPR016181">
    <property type="entry name" value="Acyl_CoA_acyltransferase"/>
</dbReference>
<evidence type="ECO:0000256" key="1">
    <source>
        <dbReference type="ARBA" id="ARBA00022679"/>
    </source>
</evidence>
<dbReference type="SUPFAM" id="SSF55729">
    <property type="entry name" value="Acyl-CoA N-acyltransferases (Nat)"/>
    <property type="match status" value="1"/>
</dbReference>
<dbReference type="PANTHER" id="PTHR43877:SF2">
    <property type="entry name" value="AMINOALKYLPHOSPHONATE N-ACETYLTRANSFERASE-RELATED"/>
    <property type="match status" value="1"/>
</dbReference>